<dbReference type="InterPro" id="IPR012281">
    <property type="entry name" value="Phospholipid_synth_PlsX-like"/>
</dbReference>
<evidence type="ECO:0000256" key="6">
    <source>
        <dbReference type="ARBA" id="ARBA00023209"/>
    </source>
</evidence>
<accession>A0A0F5H1R6</accession>
<evidence type="ECO:0000256" key="7">
    <source>
        <dbReference type="ARBA" id="ARBA00023264"/>
    </source>
</evidence>
<dbReference type="UniPathway" id="UPA00085"/>
<dbReference type="PATRIC" id="fig|1264554.4.peg.197"/>
<evidence type="ECO:0000313" key="12">
    <source>
        <dbReference type="Proteomes" id="UP000033750"/>
    </source>
</evidence>
<gene>
    <name evidence="10 11" type="primary">plsX</name>
    <name evidence="11" type="ORF">MMELEA_01660</name>
</gene>
<evidence type="ECO:0000256" key="10">
    <source>
        <dbReference type="HAMAP-Rule" id="MF_00019"/>
    </source>
</evidence>
<dbReference type="AlphaFoldDB" id="A0A0F5H1R6"/>
<dbReference type="Gene3D" id="3.40.718.10">
    <property type="entry name" value="Isopropylmalate Dehydrogenase"/>
    <property type="match status" value="1"/>
</dbReference>
<evidence type="ECO:0000256" key="4">
    <source>
        <dbReference type="ARBA" id="ARBA00022679"/>
    </source>
</evidence>
<dbReference type="GO" id="GO:0008654">
    <property type="term" value="P:phospholipid biosynthetic process"/>
    <property type="evidence" value="ECO:0007669"/>
    <property type="project" value="UniProtKB-KW"/>
</dbReference>
<comment type="function">
    <text evidence="10">Catalyzes the reversible formation of acyl-phosphate (acyl-PO(4)) from acyl-[acyl-carrier-protein] (acyl-ACP). This enzyme utilizes acyl-ACP as fatty acyl donor, but not acyl-CoA.</text>
</comment>
<name>A0A0F5H1R6_9BACT</name>
<comment type="similarity">
    <text evidence="10">Belongs to the PlsX family.</text>
</comment>
<dbReference type="PANTHER" id="PTHR30100">
    <property type="entry name" value="FATTY ACID/PHOSPHOLIPID SYNTHESIS PROTEIN PLSX"/>
    <property type="match status" value="1"/>
</dbReference>
<dbReference type="OrthoDB" id="9806408at2"/>
<dbReference type="STRING" id="29561.MM26B8_04090"/>
<evidence type="ECO:0000256" key="9">
    <source>
        <dbReference type="ARBA" id="ARBA00046608"/>
    </source>
</evidence>
<comment type="catalytic activity">
    <reaction evidence="1 10">
        <text>a fatty acyl-[ACP] + phosphate = an acyl phosphate + holo-[ACP]</text>
        <dbReference type="Rhea" id="RHEA:42292"/>
        <dbReference type="Rhea" id="RHEA-COMP:9685"/>
        <dbReference type="Rhea" id="RHEA-COMP:14125"/>
        <dbReference type="ChEBI" id="CHEBI:43474"/>
        <dbReference type="ChEBI" id="CHEBI:59918"/>
        <dbReference type="ChEBI" id="CHEBI:64479"/>
        <dbReference type="ChEBI" id="CHEBI:138651"/>
        <dbReference type="EC" id="2.3.1.274"/>
    </reaction>
</comment>
<dbReference type="PANTHER" id="PTHR30100:SF1">
    <property type="entry name" value="PHOSPHATE ACYLTRANSFERASE"/>
    <property type="match status" value="1"/>
</dbReference>
<evidence type="ECO:0000256" key="3">
    <source>
        <dbReference type="ARBA" id="ARBA00022516"/>
    </source>
</evidence>
<sequence length="330" mass="36764">MYKIAFDLNGNDNGIKAGLIASKIFIKNNSNFELFLIGNEKEIRTFFKNNIPANIKIIDNDLVASDKKNIRQSLHEKTSMNLAFDLLVEKKVDAILSSGDSGLYLSAATLKLKRLEGVSRAAFMPIMPTIKGEKFLLLDVGANIDTKAQYIYEWSLIAKEFAKYLLKKVNPRISLINIGTESYKGLEIIKEANLLLKENKNINYRGFIETRDILRATTDVALIDGYGGNLVLKSLEGAILSFKDLLKSKIKAKFIRKIGYLLLKGAFKDVAETLDYRNVGAAWVIGVNGVVIKSHGSSDDKAYLGALNQVKIALENDILNKVKKELNINE</sequence>
<keyword evidence="12" id="KW-1185">Reference proteome</keyword>
<dbReference type="SUPFAM" id="SSF53659">
    <property type="entry name" value="Isocitrate/Isopropylmalate dehydrogenase-like"/>
    <property type="match status" value="1"/>
</dbReference>
<evidence type="ECO:0000256" key="1">
    <source>
        <dbReference type="ARBA" id="ARBA00001232"/>
    </source>
</evidence>
<keyword evidence="4 10" id="KW-0808">Transferase</keyword>
<dbReference type="GO" id="GO:0043811">
    <property type="term" value="F:phosphate:acyl-[acyl carrier protein] acyltransferase activity"/>
    <property type="evidence" value="ECO:0007669"/>
    <property type="project" value="UniProtKB-UniRule"/>
</dbReference>
<keyword evidence="2 10" id="KW-0963">Cytoplasm</keyword>
<comment type="subunit">
    <text evidence="9 10">Homodimer. Probably interacts with PlsY.</text>
</comment>
<organism evidence="11 12">
    <name type="scientific">Mycoplasmopsis meleagridis ATCC 25294</name>
    <dbReference type="NCBI Taxonomy" id="1264554"/>
    <lineage>
        <taxon>Bacteria</taxon>
        <taxon>Bacillati</taxon>
        <taxon>Mycoplasmatota</taxon>
        <taxon>Mycoplasmoidales</taxon>
        <taxon>Metamycoplasmataceae</taxon>
        <taxon>Mycoplasmopsis</taxon>
    </lineage>
</organism>
<keyword evidence="11" id="KW-0012">Acyltransferase</keyword>
<dbReference type="HAMAP" id="MF_00019">
    <property type="entry name" value="PlsX"/>
    <property type="match status" value="1"/>
</dbReference>
<comment type="subcellular location">
    <subcellularLocation>
        <location evidence="10">Cytoplasm</location>
    </subcellularLocation>
    <text evidence="10">Associated with the membrane possibly through PlsY.</text>
</comment>
<evidence type="ECO:0000256" key="8">
    <source>
        <dbReference type="ARBA" id="ARBA00024069"/>
    </source>
</evidence>
<dbReference type="NCBIfam" id="TIGR00182">
    <property type="entry name" value="plsX"/>
    <property type="match status" value="1"/>
</dbReference>
<keyword evidence="7 10" id="KW-1208">Phospholipid metabolism</keyword>
<dbReference type="Proteomes" id="UP000033750">
    <property type="component" value="Unassembled WGS sequence"/>
</dbReference>
<dbReference type="GO" id="GO:0005737">
    <property type="term" value="C:cytoplasm"/>
    <property type="evidence" value="ECO:0007669"/>
    <property type="project" value="UniProtKB-SubCell"/>
</dbReference>
<dbReference type="PIRSF" id="PIRSF002465">
    <property type="entry name" value="Phsphlp_syn_PlsX"/>
    <property type="match status" value="1"/>
</dbReference>
<comment type="pathway">
    <text evidence="10">Lipid metabolism; phospholipid metabolism.</text>
</comment>
<dbReference type="EC" id="2.3.1.274" evidence="8 10"/>
<protein>
    <recommendedName>
        <fullName evidence="8 10">Phosphate acyltransferase</fullName>
        <ecNumber evidence="8 10">2.3.1.274</ecNumber>
    </recommendedName>
    <alternativeName>
        <fullName evidence="10">Acyl-ACP phosphotransacylase</fullName>
    </alternativeName>
    <alternativeName>
        <fullName evidence="10">Acyl-[acyl-carrier-protein]--phosphate acyltransferase</fullName>
    </alternativeName>
    <alternativeName>
        <fullName evidence="10">Phosphate-acyl-ACP acyltransferase</fullName>
    </alternativeName>
</protein>
<dbReference type="EMBL" id="JZXN01000017">
    <property type="protein sequence ID" value="KKB26782.1"/>
    <property type="molecule type" value="Genomic_DNA"/>
</dbReference>
<proteinExistence type="inferred from homology"/>
<evidence type="ECO:0000256" key="5">
    <source>
        <dbReference type="ARBA" id="ARBA00023098"/>
    </source>
</evidence>
<reference evidence="11 12" key="1">
    <citation type="submission" date="2015-03" db="EMBL/GenBank/DDBJ databases">
        <title>Genome sequence of Mycoplasma meleagridis strain ATCC 25294.</title>
        <authorList>
            <person name="Yacoub E."/>
            <person name="Blanchard A."/>
            <person name="Sirand-Pugnet P."/>
            <person name="Mardassi B.B.A."/>
        </authorList>
    </citation>
    <scope>NUCLEOTIDE SEQUENCE [LARGE SCALE GENOMIC DNA]</scope>
    <source>
        <strain evidence="11 12">ATCC 25294</strain>
    </source>
</reference>
<dbReference type="InterPro" id="IPR003664">
    <property type="entry name" value="FA_synthesis"/>
</dbReference>
<evidence type="ECO:0000313" key="11">
    <source>
        <dbReference type="EMBL" id="KKB26782.1"/>
    </source>
</evidence>
<comment type="caution">
    <text evidence="11">The sequence shown here is derived from an EMBL/GenBank/DDBJ whole genome shotgun (WGS) entry which is preliminary data.</text>
</comment>
<dbReference type="Pfam" id="PF02504">
    <property type="entry name" value="FA_synthesis"/>
    <property type="match status" value="1"/>
</dbReference>
<keyword evidence="5 10" id="KW-0443">Lipid metabolism</keyword>
<evidence type="ECO:0000256" key="2">
    <source>
        <dbReference type="ARBA" id="ARBA00022490"/>
    </source>
</evidence>
<keyword evidence="3 10" id="KW-0444">Lipid biosynthesis</keyword>
<dbReference type="GO" id="GO:0006633">
    <property type="term" value="P:fatty acid biosynthetic process"/>
    <property type="evidence" value="ECO:0007669"/>
    <property type="project" value="UniProtKB-UniRule"/>
</dbReference>
<dbReference type="RefSeq" id="WP_046097116.1">
    <property type="nucleotide sequence ID" value="NZ_JZXN01000017.1"/>
</dbReference>
<keyword evidence="6 10" id="KW-0594">Phospholipid biosynthesis</keyword>